<accession>A0A9J5ZJC1</accession>
<evidence type="ECO:0000313" key="1">
    <source>
        <dbReference type="EMBL" id="KAG5611972.1"/>
    </source>
</evidence>
<organism evidence="1 2">
    <name type="scientific">Solanum commersonii</name>
    <name type="common">Commerson's wild potato</name>
    <name type="synonym">Commerson's nightshade</name>
    <dbReference type="NCBI Taxonomy" id="4109"/>
    <lineage>
        <taxon>Eukaryota</taxon>
        <taxon>Viridiplantae</taxon>
        <taxon>Streptophyta</taxon>
        <taxon>Embryophyta</taxon>
        <taxon>Tracheophyta</taxon>
        <taxon>Spermatophyta</taxon>
        <taxon>Magnoliopsida</taxon>
        <taxon>eudicotyledons</taxon>
        <taxon>Gunneridae</taxon>
        <taxon>Pentapetalae</taxon>
        <taxon>asterids</taxon>
        <taxon>lamiids</taxon>
        <taxon>Solanales</taxon>
        <taxon>Solanaceae</taxon>
        <taxon>Solanoideae</taxon>
        <taxon>Solaneae</taxon>
        <taxon>Solanum</taxon>
    </lineage>
</organism>
<name>A0A9J5ZJC1_SOLCO</name>
<proteinExistence type="predicted"/>
<sequence>MVMTMGDIYEYSSSYDVEVYLIAYVEEIKPVPSEETWEVLIEILERKYLLHLLSQQGWKKRILAIAK</sequence>
<keyword evidence="2" id="KW-1185">Reference proteome</keyword>
<dbReference type="EMBL" id="JACXVP010000004">
    <property type="protein sequence ID" value="KAG5611972.1"/>
    <property type="molecule type" value="Genomic_DNA"/>
</dbReference>
<protein>
    <submittedName>
        <fullName evidence="1">Uncharacterized protein</fullName>
    </submittedName>
</protein>
<dbReference type="AlphaFoldDB" id="A0A9J5ZJC1"/>
<evidence type="ECO:0000313" key="2">
    <source>
        <dbReference type="Proteomes" id="UP000824120"/>
    </source>
</evidence>
<dbReference type="Proteomes" id="UP000824120">
    <property type="component" value="Chromosome 4"/>
</dbReference>
<gene>
    <name evidence="1" type="ORF">H5410_023253</name>
</gene>
<reference evidence="1 2" key="1">
    <citation type="submission" date="2020-09" db="EMBL/GenBank/DDBJ databases">
        <title>De no assembly of potato wild relative species, Solanum commersonii.</title>
        <authorList>
            <person name="Cho K."/>
        </authorList>
    </citation>
    <scope>NUCLEOTIDE SEQUENCE [LARGE SCALE GENOMIC DNA]</scope>
    <source>
        <strain evidence="1">LZ3.2</strain>
        <tissue evidence="1">Leaf</tissue>
    </source>
</reference>
<comment type="caution">
    <text evidence="1">The sequence shown here is derived from an EMBL/GenBank/DDBJ whole genome shotgun (WGS) entry which is preliminary data.</text>
</comment>